<evidence type="ECO:0008006" key="3">
    <source>
        <dbReference type="Google" id="ProtNLM"/>
    </source>
</evidence>
<evidence type="ECO:0000313" key="1">
    <source>
        <dbReference type="EMBL" id="KAJ8876332.1"/>
    </source>
</evidence>
<comment type="caution">
    <text evidence="1">The sequence shown here is derived from an EMBL/GenBank/DDBJ whole genome shotgun (WGS) entry which is preliminary data.</text>
</comment>
<protein>
    <recommendedName>
        <fullName evidence="3">DDE Tnp4 domain-containing protein</fullName>
    </recommendedName>
</protein>
<organism evidence="1 2">
    <name type="scientific">Dryococelus australis</name>
    <dbReference type="NCBI Taxonomy" id="614101"/>
    <lineage>
        <taxon>Eukaryota</taxon>
        <taxon>Metazoa</taxon>
        <taxon>Ecdysozoa</taxon>
        <taxon>Arthropoda</taxon>
        <taxon>Hexapoda</taxon>
        <taxon>Insecta</taxon>
        <taxon>Pterygota</taxon>
        <taxon>Neoptera</taxon>
        <taxon>Polyneoptera</taxon>
        <taxon>Phasmatodea</taxon>
        <taxon>Verophasmatodea</taxon>
        <taxon>Anareolatae</taxon>
        <taxon>Phasmatidae</taxon>
        <taxon>Eurycanthinae</taxon>
        <taxon>Dryococelus</taxon>
    </lineage>
</organism>
<dbReference type="EMBL" id="JARBHB010000008">
    <property type="protein sequence ID" value="KAJ8876332.1"/>
    <property type="molecule type" value="Genomic_DNA"/>
</dbReference>
<dbReference type="Proteomes" id="UP001159363">
    <property type="component" value="Chromosome 7"/>
</dbReference>
<accession>A0ABQ9GWC9</accession>
<reference evidence="1 2" key="1">
    <citation type="submission" date="2023-02" db="EMBL/GenBank/DDBJ databases">
        <title>LHISI_Scaffold_Assembly.</title>
        <authorList>
            <person name="Stuart O.P."/>
            <person name="Cleave R."/>
            <person name="Magrath M.J.L."/>
            <person name="Mikheyev A.S."/>
        </authorList>
    </citation>
    <scope>NUCLEOTIDE SEQUENCE [LARGE SCALE GENOMIC DNA]</scope>
    <source>
        <strain evidence="1">Daus_M_001</strain>
        <tissue evidence="1">Leg muscle</tissue>
    </source>
</reference>
<proteinExistence type="predicted"/>
<gene>
    <name evidence="1" type="ORF">PR048_020777</name>
</gene>
<name>A0ABQ9GWC9_9NEOP</name>
<evidence type="ECO:0000313" key="2">
    <source>
        <dbReference type="Proteomes" id="UP001159363"/>
    </source>
</evidence>
<keyword evidence="2" id="KW-1185">Reference proteome</keyword>
<sequence>MARPLSRVDVVGDLRCAATSQDSPAWKEISTTFEIDWNVPHCAGALDGKHVLLQALVHSGSDFYNYKSNFSIVLLALVDGLVFRKPMLLEPPKAELIVMAIILLHNYLRNRSPTLYMSHGSLDHEENCVLIEESWRGGSSNIIKTAFQGAAAYNILPDSSETMVRACTVLRYRLYLSKMTGSLLSLVGTGNAMRAQKDSSEPCA</sequence>